<protein>
    <recommendedName>
        <fullName evidence="2">Pyruvate/ketoisovalerate oxidoreductase catalytic domain-containing protein</fullName>
    </recommendedName>
</protein>
<evidence type="ECO:0000313" key="3">
    <source>
        <dbReference type="EMBL" id="GAG22264.1"/>
    </source>
</evidence>
<dbReference type="InterPro" id="IPR002869">
    <property type="entry name" value="Pyrv_flavodox_OxRed_cen"/>
</dbReference>
<dbReference type="PANTHER" id="PTHR43854:SF1">
    <property type="entry name" value="INDOLEPYRUVATE OXIDOREDUCTASE SUBUNIT IORB"/>
    <property type="match status" value="1"/>
</dbReference>
<evidence type="ECO:0000259" key="2">
    <source>
        <dbReference type="Pfam" id="PF01558"/>
    </source>
</evidence>
<feature type="non-terminal residue" evidence="3">
    <location>
        <position position="90"/>
    </location>
</feature>
<accession>X0VV24</accession>
<name>X0VV24_9ZZZZ</name>
<organism evidence="3">
    <name type="scientific">marine sediment metagenome</name>
    <dbReference type="NCBI Taxonomy" id="412755"/>
    <lineage>
        <taxon>unclassified sequences</taxon>
        <taxon>metagenomes</taxon>
        <taxon>ecological metagenomes</taxon>
    </lineage>
</organism>
<gene>
    <name evidence="3" type="ORF">S01H1_55068</name>
</gene>
<proteinExistence type="predicted"/>
<comment type="caution">
    <text evidence="3">The sequence shown here is derived from an EMBL/GenBank/DDBJ whole genome shotgun (WGS) entry which is preliminary data.</text>
</comment>
<sequence>MSYDIYLVGVGGQGILTLADLIMRAAIHKGHPISFLPMKGMAQRGGFVSAELRLGGAGAGPHIRENGAHLVIAMERSEALKGLRYARPEG</sequence>
<feature type="domain" description="Pyruvate/ketoisovalerate oxidoreductase catalytic" evidence="2">
    <location>
        <begin position="11"/>
        <end position="90"/>
    </location>
</feature>
<dbReference type="Gene3D" id="3.40.920.10">
    <property type="entry name" value="Pyruvate-ferredoxin oxidoreductase, PFOR, domain III"/>
    <property type="match status" value="1"/>
</dbReference>
<dbReference type="SUPFAM" id="SSF53323">
    <property type="entry name" value="Pyruvate-ferredoxin oxidoreductase, PFOR, domain III"/>
    <property type="match status" value="1"/>
</dbReference>
<reference evidence="3" key="1">
    <citation type="journal article" date="2014" name="Front. Microbiol.">
        <title>High frequency of phylogenetically diverse reductive dehalogenase-homologous genes in deep subseafloor sedimentary metagenomes.</title>
        <authorList>
            <person name="Kawai M."/>
            <person name="Futagami T."/>
            <person name="Toyoda A."/>
            <person name="Takaki Y."/>
            <person name="Nishi S."/>
            <person name="Hori S."/>
            <person name="Arai W."/>
            <person name="Tsubouchi T."/>
            <person name="Morono Y."/>
            <person name="Uchiyama I."/>
            <person name="Ito T."/>
            <person name="Fujiyama A."/>
            <person name="Inagaki F."/>
            <person name="Takami H."/>
        </authorList>
    </citation>
    <scope>NUCLEOTIDE SEQUENCE</scope>
    <source>
        <strain evidence="3">Expedition CK06-06</strain>
    </source>
</reference>
<dbReference type="EMBL" id="BARS01035766">
    <property type="protein sequence ID" value="GAG22264.1"/>
    <property type="molecule type" value="Genomic_DNA"/>
</dbReference>
<evidence type="ECO:0000256" key="1">
    <source>
        <dbReference type="ARBA" id="ARBA00023002"/>
    </source>
</evidence>
<dbReference type="AlphaFoldDB" id="X0VV24"/>
<dbReference type="InterPro" id="IPR019752">
    <property type="entry name" value="Pyrv/ketoisovalerate_OxRed_cat"/>
</dbReference>
<keyword evidence="1" id="KW-0560">Oxidoreductase</keyword>
<dbReference type="GO" id="GO:0016903">
    <property type="term" value="F:oxidoreductase activity, acting on the aldehyde or oxo group of donors"/>
    <property type="evidence" value="ECO:0007669"/>
    <property type="project" value="InterPro"/>
</dbReference>
<dbReference type="Pfam" id="PF01558">
    <property type="entry name" value="POR"/>
    <property type="match status" value="1"/>
</dbReference>
<dbReference type="InterPro" id="IPR052198">
    <property type="entry name" value="IorB_Oxidoreductase"/>
</dbReference>
<dbReference type="PANTHER" id="PTHR43854">
    <property type="entry name" value="INDOLEPYRUVATE OXIDOREDUCTASE SUBUNIT IORB"/>
    <property type="match status" value="1"/>
</dbReference>